<protein>
    <submittedName>
        <fullName evidence="1">Uncharacterized protein</fullName>
    </submittedName>
</protein>
<dbReference type="STRING" id="1242993.ehr_00096"/>
<dbReference type="Proteomes" id="UP000293377">
    <property type="component" value="Unassembled WGS sequence"/>
</dbReference>
<dbReference type="EMBL" id="QOHL01000010">
    <property type="protein sequence ID" value="RZB12690.1"/>
    <property type="molecule type" value="Genomic_DNA"/>
</dbReference>
<evidence type="ECO:0000313" key="2">
    <source>
        <dbReference type="Proteomes" id="UP000293377"/>
    </source>
</evidence>
<name>A0A4Q6I5X4_9RICK</name>
<dbReference type="RefSeq" id="WP_129992612.1">
    <property type="nucleotide sequence ID" value="NZ_QOHL01000010.1"/>
</dbReference>
<reference evidence="1 2" key="1">
    <citation type="submission" date="2018-06" db="EMBL/GenBank/DDBJ databases">
        <title>Complete Genome Sequence of Ehrlichia minasensis Isolated From Cattle.</title>
        <authorList>
            <person name="Aguiar D.M."/>
            <person name="Araujo J.P.A.Jr."/>
            <person name="Nakazato L."/>
            <person name="Bard E."/>
            <person name="Cabezas-Cruz A."/>
        </authorList>
    </citation>
    <scope>NUCLEOTIDE SEQUENCE [LARGE SCALE GENOMIC DNA]</scope>
    <source>
        <strain evidence="1 2">B11</strain>
    </source>
</reference>
<gene>
    <name evidence="1" type="ORF">DRF75_02675</name>
</gene>
<comment type="caution">
    <text evidence="1">The sequence shown here is derived from an EMBL/GenBank/DDBJ whole genome shotgun (WGS) entry which is preliminary data.</text>
</comment>
<organism evidence="1 2">
    <name type="scientific">Ehrlichia minasensis</name>
    <dbReference type="NCBI Taxonomy" id="1242993"/>
    <lineage>
        <taxon>Bacteria</taxon>
        <taxon>Pseudomonadati</taxon>
        <taxon>Pseudomonadota</taxon>
        <taxon>Alphaproteobacteria</taxon>
        <taxon>Rickettsiales</taxon>
        <taxon>Anaplasmataceae</taxon>
        <taxon>Ehrlichia</taxon>
    </lineage>
</organism>
<sequence length="192" mass="22424">MAAYTMIYKAKFIEYIPMFSSSILPDCITLSILNNVEDYNSFTIRITKLYKLILSNIIKKLINAKDNITVLRNINLYNLCNKYSKSKSAQSSYETFSYSRNIKDRILSFNSLHFIKYNVTQKNSSKLYCNYKSAYKSYNFSNATHTIGLIHQHELYVQYICSVSNQHNKSTRSFSNKILAKNILNNQENSYE</sequence>
<accession>A0A4Q6I5X4</accession>
<keyword evidence="2" id="KW-1185">Reference proteome</keyword>
<dbReference type="AlphaFoldDB" id="A0A4Q6I5X4"/>
<proteinExistence type="predicted"/>
<evidence type="ECO:0000313" key="1">
    <source>
        <dbReference type="EMBL" id="RZB12690.1"/>
    </source>
</evidence>